<dbReference type="GeneID" id="17268840"/>
<dbReference type="SUPFAM" id="SSF53474">
    <property type="entry name" value="alpha/beta-Hydrolases"/>
    <property type="match status" value="1"/>
</dbReference>
<evidence type="ECO:0000313" key="7">
    <source>
        <dbReference type="EnsemblProtists" id="EOD23300"/>
    </source>
</evidence>
<name>A0A0D3JIG5_EMIH1</name>
<comment type="function">
    <text evidence="4">Serine peptidase whose precise substrate specificity remains unclear. Does not cleave peptides after a arginine or lysine residue. Regulates trans-Golgi network morphology and sorting by regulating the membrane binding of the AP-1 complex. May play a role in the regulation of synaptic vesicle exocytosis.</text>
</comment>
<dbReference type="SUPFAM" id="SSF50993">
    <property type="entry name" value="Peptidase/esterase 'gauge' domain"/>
    <property type="match status" value="1"/>
</dbReference>
<dbReference type="EnsemblProtists" id="EOD23300">
    <property type="protein sequence ID" value="EOD23300"/>
    <property type="gene ID" value="EMIHUDRAFT_458072"/>
</dbReference>
<evidence type="ECO:0000313" key="8">
    <source>
        <dbReference type="Proteomes" id="UP000013827"/>
    </source>
</evidence>
<dbReference type="InterPro" id="IPR051543">
    <property type="entry name" value="Serine_Peptidase_S9A"/>
</dbReference>
<evidence type="ECO:0000256" key="1">
    <source>
        <dbReference type="ARBA" id="ARBA00005228"/>
    </source>
</evidence>
<sequence length="705" mass="77501">MVVLSAADIRAGMLAAGGAPVAKVVPSQQVVEVAGVKHTLEDEYQWLRGKAWPKLVEDEDIIAHLEAENAYCKDFLASLGGLQEAFFQTMKGRMKLTDRTIEVRHGGYYYYSRTEEELQYSIDCRVPLAAFDALKKSGPVPDAALRGAEEVILDRNKLAEGKAFCKALGTTVSLNGKVMAYRVDTQGDENYCLQFVSLESDYLPDQLWNVASYCFHQPADAAETGAPPVGVFYSLRNRNLRPTKVFYHRLGDATEGSQDFAPNDRLLLESKNEMFGVSVGTTADKEFVTVRHSSKTENEVLAIDVADGELRLVNLLPMADDVEYSVSKSGPHWFMRTKAGCQRDHFRLERGEWADGGRSEDLLLLSYLDALSHTAAFSGATDYSTNSVVVVLDTPSLPTTWYDWDWEARGEPALCTLQVPNYDPSEYHTERLYARYAEDKSLALHETLHASDDPKYADSAVSVPVTVLYKKSLFKQDGSMPLLLEGYGSYGISEEPAAKFLSKKRTFLDFIAVADKLADDKFTSAGNVAIVGGSAGGMLVGACLNMRPALFKAIVAHVPFVTVLDTMLDGDLPLTPGEFKEWGNPREEHYFDVFPSLFATAGLSDYRVGYYEAAKWVARLRAGVAAAKAEAPDGAVNEPLLVFETNMAAGHAGASGRFDRLKEVSRDVAFLATEFDGLAAWALTLSARQSVKQVSSNRTVRNDCL</sequence>
<evidence type="ECO:0000259" key="6">
    <source>
        <dbReference type="Pfam" id="PF02897"/>
    </source>
</evidence>
<feature type="domain" description="Peptidase S9A N-terminal" evidence="6">
    <location>
        <begin position="37"/>
        <end position="342"/>
    </location>
</feature>
<dbReference type="eggNOG" id="KOG2237">
    <property type="taxonomic scope" value="Eukaryota"/>
</dbReference>
<dbReference type="AlphaFoldDB" id="A0A0D3JIG5"/>
<reference evidence="8" key="1">
    <citation type="journal article" date="2013" name="Nature">
        <title>Pan genome of the phytoplankton Emiliania underpins its global distribution.</title>
        <authorList>
            <person name="Read B.A."/>
            <person name="Kegel J."/>
            <person name="Klute M.J."/>
            <person name="Kuo A."/>
            <person name="Lefebvre S.C."/>
            <person name="Maumus F."/>
            <person name="Mayer C."/>
            <person name="Miller J."/>
            <person name="Monier A."/>
            <person name="Salamov A."/>
            <person name="Young J."/>
            <person name="Aguilar M."/>
            <person name="Claverie J.M."/>
            <person name="Frickenhaus S."/>
            <person name="Gonzalez K."/>
            <person name="Herman E.K."/>
            <person name="Lin Y.C."/>
            <person name="Napier J."/>
            <person name="Ogata H."/>
            <person name="Sarno A.F."/>
            <person name="Shmutz J."/>
            <person name="Schroeder D."/>
            <person name="de Vargas C."/>
            <person name="Verret F."/>
            <person name="von Dassow P."/>
            <person name="Valentin K."/>
            <person name="Van de Peer Y."/>
            <person name="Wheeler G."/>
            <person name="Dacks J.B."/>
            <person name="Delwiche C.F."/>
            <person name="Dyhrman S.T."/>
            <person name="Glockner G."/>
            <person name="John U."/>
            <person name="Richards T."/>
            <person name="Worden A.Z."/>
            <person name="Zhang X."/>
            <person name="Grigoriev I.V."/>
            <person name="Allen A.E."/>
            <person name="Bidle K."/>
            <person name="Borodovsky M."/>
            <person name="Bowler C."/>
            <person name="Brownlee C."/>
            <person name="Cock J.M."/>
            <person name="Elias M."/>
            <person name="Gladyshev V.N."/>
            <person name="Groth M."/>
            <person name="Guda C."/>
            <person name="Hadaegh A."/>
            <person name="Iglesias-Rodriguez M.D."/>
            <person name="Jenkins J."/>
            <person name="Jones B.M."/>
            <person name="Lawson T."/>
            <person name="Leese F."/>
            <person name="Lindquist E."/>
            <person name="Lobanov A."/>
            <person name="Lomsadze A."/>
            <person name="Malik S.B."/>
            <person name="Marsh M.E."/>
            <person name="Mackinder L."/>
            <person name="Mock T."/>
            <person name="Mueller-Roeber B."/>
            <person name="Pagarete A."/>
            <person name="Parker M."/>
            <person name="Probert I."/>
            <person name="Quesneville H."/>
            <person name="Raines C."/>
            <person name="Rensing S.A."/>
            <person name="Riano-Pachon D.M."/>
            <person name="Richier S."/>
            <person name="Rokitta S."/>
            <person name="Shiraiwa Y."/>
            <person name="Soanes D.M."/>
            <person name="van der Giezen M."/>
            <person name="Wahlund T.M."/>
            <person name="Williams B."/>
            <person name="Wilson W."/>
            <person name="Wolfe G."/>
            <person name="Wurch L.L."/>
        </authorList>
    </citation>
    <scope>NUCLEOTIDE SEQUENCE</scope>
</reference>
<evidence type="ECO:0000256" key="2">
    <source>
        <dbReference type="ARBA" id="ARBA00039290"/>
    </source>
</evidence>
<comment type="similarity">
    <text evidence="1">Belongs to the peptidase S9A family.</text>
</comment>
<evidence type="ECO:0000256" key="4">
    <source>
        <dbReference type="ARBA" id="ARBA00045448"/>
    </source>
</evidence>
<evidence type="ECO:0000256" key="3">
    <source>
        <dbReference type="ARBA" id="ARBA00042165"/>
    </source>
</evidence>
<dbReference type="RefSeq" id="XP_005775729.1">
    <property type="nucleotide sequence ID" value="XM_005775672.1"/>
</dbReference>
<dbReference type="InterPro" id="IPR001375">
    <property type="entry name" value="Peptidase_S9_cat"/>
</dbReference>
<dbReference type="Proteomes" id="UP000013827">
    <property type="component" value="Unassembled WGS sequence"/>
</dbReference>
<dbReference type="PaxDb" id="2903-EOD23300"/>
<proteinExistence type="inferred from homology"/>
<reference evidence="7" key="2">
    <citation type="submission" date="2024-10" db="UniProtKB">
        <authorList>
            <consortium name="EnsemblProtists"/>
        </authorList>
    </citation>
    <scope>IDENTIFICATION</scope>
</reference>
<dbReference type="Pfam" id="PF00326">
    <property type="entry name" value="Peptidase_S9"/>
    <property type="match status" value="1"/>
</dbReference>
<organism evidence="7 8">
    <name type="scientific">Emiliania huxleyi (strain CCMP1516)</name>
    <dbReference type="NCBI Taxonomy" id="280463"/>
    <lineage>
        <taxon>Eukaryota</taxon>
        <taxon>Haptista</taxon>
        <taxon>Haptophyta</taxon>
        <taxon>Prymnesiophyceae</taxon>
        <taxon>Isochrysidales</taxon>
        <taxon>Noelaerhabdaceae</taxon>
        <taxon>Emiliania</taxon>
    </lineage>
</organism>
<dbReference type="HOGENOM" id="CLU_011290_0_1_1"/>
<dbReference type="OMA" id="FHEPAKY"/>
<keyword evidence="8" id="KW-1185">Reference proteome</keyword>
<dbReference type="KEGG" id="ehx:EMIHUDRAFT_458072"/>
<accession>A0A0D3JIG5</accession>
<dbReference type="InterPro" id="IPR023302">
    <property type="entry name" value="Pept_S9A_N"/>
</dbReference>
<dbReference type="PANTHER" id="PTHR11757">
    <property type="entry name" value="PROTEASE FAMILY S9A OLIGOPEPTIDASE"/>
    <property type="match status" value="1"/>
</dbReference>
<feature type="domain" description="Peptidase S9 prolyl oligopeptidase catalytic" evidence="5">
    <location>
        <begin position="486"/>
        <end position="675"/>
    </location>
</feature>
<dbReference type="Gene3D" id="2.130.10.120">
    <property type="entry name" value="Prolyl oligopeptidase, N-terminal domain"/>
    <property type="match status" value="1"/>
</dbReference>
<dbReference type="GO" id="GO:0006508">
    <property type="term" value="P:proteolysis"/>
    <property type="evidence" value="ECO:0007669"/>
    <property type="project" value="InterPro"/>
</dbReference>
<dbReference type="Pfam" id="PF02897">
    <property type="entry name" value="Peptidase_S9_N"/>
    <property type="match status" value="1"/>
</dbReference>
<protein>
    <recommendedName>
        <fullName evidence="2">Prolyl endopeptidase-like</fullName>
    </recommendedName>
    <alternativeName>
        <fullName evidence="3">Prolylendopeptidase-like</fullName>
    </alternativeName>
</protein>
<dbReference type="PANTHER" id="PTHR11757:SF19">
    <property type="entry name" value="PROLYL ENDOPEPTIDASE-LIKE"/>
    <property type="match status" value="1"/>
</dbReference>
<dbReference type="InterPro" id="IPR029058">
    <property type="entry name" value="AB_hydrolase_fold"/>
</dbReference>
<dbReference type="STRING" id="2903.R1E995"/>
<evidence type="ECO:0000259" key="5">
    <source>
        <dbReference type="Pfam" id="PF00326"/>
    </source>
</evidence>
<dbReference type="Gene3D" id="3.40.50.1820">
    <property type="entry name" value="alpha/beta hydrolase"/>
    <property type="match status" value="1"/>
</dbReference>
<dbReference type="GO" id="GO:0004252">
    <property type="term" value="F:serine-type endopeptidase activity"/>
    <property type="evidence" value="ECO:0007669"/>
    <property type="project" value="InterPro"/>
</dbReference>